<gene>
    <name evidence="2" type="ORF">CLV74_11029</name>
</gene>
<evidence type="ECO:0000259" key="1">
    <source>
        <dbReference type="Pfam" id="PF01738"/>
    </source>
</evidence>
<comment type="caution">
    <text evidence="2">The sequence shown here is derived from an EMBL/GenBank/DDBJ whole genome shotgun (WGS) entry which is preliminary data.</text>
</comment>
<feature type="domain" description="Dienelactone hydrolase" evidence="1">
    <location>
        <begin position="15"/>
        <end position="236"/>
    </location>
</feature>
<dbReference type="Gene3D" id="3.40.50.1820">
    <property type="entry name" value="alpha/beta hydrolase"/>
    <property type="match status" value="1"/>
</dbReference>
<dbReference type="Pfam" id="PF01738">
    <property type="entry name" value="DLH"/>
    <property type="match status" value="1"/>
</dbReference>
<accession>A0A2T0WKQ3</accession>
<dbReference type="EMBL" id="PVTQ01000010">
    <property type="protein sequence ID" value="PRY87255.1"/>
    <property type="molecule type" value="Genomic_DNA"/>
</dbReference>
<name>A0A2T0WKQ3_9RHOB</name>
<dbReference type="AlphaFoldDB" id="A0A2T0WKQ3"/>
<dbReference type="PANTHER" id="PTHR46623:SF6">
    <property type="entry name" value="ALPHA_BETA-HYDROLASES SUPERFAMILY PROTEIN"/>
    <property type="match status" value="1"/>
</dbReference>
<dbReference type="InterPro" id="IPR029058">
    <property type="entry name" value="AB_hydrolase_fold"/>
</dbReference>
<dbReference type="Proteomes" id="UP000238392">
    <property type="component" value="Unassembled WGS sequence"/>
</dbReference>
<dbReference type="InterPro" id="IPR002925">
    <property type="entry name" value="Dienelactn_hydro"/>
</dbReference>
<dbReference type="InterPro" id="IPR051049">
    <property type="entry name" value="Dienelactone_hydrolase-like"/>
</dbReference>
<dbReference type="PANTHER" id="PTHR46623">
    <property type="entry name" value="CARBOXYMETHYLENEBUTENOLIDASE-RELATED"/>
    <property type="match status" value="1"/>
</dbReference>
<dbReference type="OrthoDB" id="9771666at2"/>
<organism evidence="2 3">
    <name type="scientific">Donghicola tyrosinivorans</name>
    <dbReference type="NCBI Taxonomy" id="1652492"/>
    <lineage>
        <taxon>Bacteria</taxon>
        <taxon>Pseudomonadati</taxon>
        <taxon>Pseudomonadota</taxon>
        <taxon>Alphaproteobacteria</taxon>
        <taxon>Rhodobacterales</taxon>
        <taxon>Roseobacteraceae</taxon>
        <taxon>Donghicola</taxon>
    </lineage>
</organism>
<keyword evidence="3" id="KW-1185">Reference proteome</keyword>
<proteinExistence type="predicted"/>
<dbReference type="GO" id="GO:0016787">
    <property type="term" value="F:hydrolase activity"/>
    <property type="evidence" value="ECO:0007669"/>
    <property type="project" value="InterPro"/>
</dbReference>
<dbReference type="SUPFAM" id="SSF53474">
    <property type="entry name" value="alpha/beta-Hydrolases"/>
    <property type="match status" value="1"/>
</dbReference>
<sequence>MMPRIETLTVGGSPMEVFLYEPAGTGPTPAIVLAMHIPGHDGIEKDEFTLKTAERLAEAGYVVAVPFIFHWWPKSEARDLKNREFRDDWTIADLTVTMDLLQGMERVDPARVGIVGHCWGGRVAWLGAATDTRYRACVVFYGGRIRLAMADQGIPAIERAGDIPCPVAGFFGNEDSNPSPEDVDIYEAALEDAGVPHEFHRYDGAGHAFQNFPSPERYCPAQSEDAWGKALAFLGRELRP</sequence>
<reference evidence="2 3" key="1">
    <citation type="submission" date="2018-03" db="EMBL/GenBank/DDBJ databases">
        <title>Genomic Encyclopedia of Archaeal and Bacterial Type Strains, Phase II (KMG-II): from individual species to whole genera.</title>
        <authorList>
            <person name="Goeker M."/>
        </authorList>
    </citation>
    <scope>NUCLEOTIDE SEQUENCE [LARGE SCALE GENOMIC DNA]</scope>
    <source>
        <strain evidence="2 3">DSM 100212</strain>
    </source>
</reference>
<evidence type="ECO:0000313" key="2">
    <source>
        <dbReference type="EMBL" id="PRY87255.1"/>
    </source>
</evidence>
<protein>
    <submittedName>
        <fullName evidence="2">Carboxymethylenebutenolidase</fullName>
    </submittedName>
</protein>
<evidence type="ECO:0000313" key="3">
    <source>
        <dbReference type="Proteomes" id="UP000238392"/>
    </source>
</evidence>